<evidence type="ECO:0000256" key="16">
    <source>
        <dbReference type="PIRSR" id="PIRSR006769-2"/>
    </source>
</evidence>
<dbReference type="SUPFAM" id="SSF53597">
    <property type="entry name" value="Dihydrofolate reductase-like"/>
    <property type="match status" value="1"/>
</dbReference>
<comment type="similarity">
    <text evidence="5 14">In the C-terminal section; belongs to the HTP reductase family.</text>
</comment>
<dbReference type="GO" id="GO:0008835">
    <property type="term" value="F:diaminohydroxyphosphoribosylaminopyrimidine deaminase activity"/>
    <property type="evidence" value="ECO:0007669"/>
    <property type="project" value="UniProtKB-EC"/>
</dbReference>
<feature type="binding site" evidence="16">
    <location>
        <position position="152"/>
    </location>
    <ligand>
        <name>NADP(+)</name>
        <dbReference type="ChEBI" id="CHEBI:58349"/>
    </ligand>
</feature>
<comment type="similarity">
    <text evidence="4 14">In the N-terminal section; belongs to the cytidine and deoxycytidylate deaminase family.</text>
</comment>
<dbReference type="InterPro" id="IPR004794">
    <property type="entry name" value="Eubact_RibD"/>
</dbReference>
<feature type="binding site" evidence="17">
    <location>
        <position position="49"/>
    </location>
    <ligand>
        <name>Zn(2+)</name>
        <dbReference type="ChEBI" id="CHEBI:29105"/>
        <note>catalytic</note>
    </ligand>
</feature>
<dbReference type="AlphaFoldDB" id="A0A7X2XX77"/>
<protein>
    <recommendedName>
        <fullName evidence="14">Riboflavin biosynthesis protein RibD</fullName>
    </recommendedName>
    <domain>
        <recommendedName>
            <fullName evidence="14">Diaminohydroxyphosphoribosylaminopyrimidine deaminase</fullName>
            <shortName evidence="14">DRAP deaminase</shortName>
            <ecNumber evidence="14">3.5.4.26</ecNumber>
        </recommendedName>
        <alternativeName>
            <fullName evidence="14">Riboflavin-specific deaminase</fullName>
        </alternativeName>
    </domain>
    <domain>
        <recommendedName>
            <fullName evidence="14">5-amino-6-(5-phosphoribosylamino)uracil reductase</fullName>
            <ecNumber evidence="14">1.1.1.193</ecNumber>
        </recommendedName>
        <alternativeName>
            <fullName evidence="14">HTP reductase</fullName>
        </alternativeName>
    </domain>
</protein>
<evidence type="ECO:0000256" key="15">
    <source>
        <dbReference type="PIRSR" id="PIRSR006769-1"/>
    </source>
</evidence>
<dbReference type="EMBL" id="WNJO01000010">
    <property type="protein sequence ID" value="MTV82780.1"/>
    <property type="molecule type" value="Genomic_DNA"/>
</dbReference>
<keyword evidence="20" id="KW-1185">Reference proteome</keyword>
<dbReference type="CDD" id="cd01284">
    <property type="entry name" value="Riboflavin_deaminase-reductase"/>
    <property type="match status" value="1"/>
</dbReference>
<dbReference type="Proteomes" id="UP000466388">
    <property type="component" value="Unassembled WGS sequence"/>
</dbReference>
<evidence type="ECO:0000256" key="6">
    <source>
        <dbReference type="ARBA" id="ARBA00022619"/>
    </source>
</evidence>
<gene>
    <name evidence="19" type="primary">ribD</name>
    <name evidence="19" type="ORF">GM612_08995</name>
</gene>
<feature type="binding site" evidence="17">
    <location>
        <position position="85"/>
    </location>
    <ligand>
        <name>Zn(2+)</name>
        <dbReference type="ChEBI" id="CHEBI:29105"/>
        <note>catalytic</note>
    </ligand>
</feature>
<dbReference type="NCBIfam" id="TIGR00326">
    <property type="entry name" value="eubact_ribD"/>
    <property type="match status" value="1"/>
</dbReference>
<name>A0A7X2XX77_9LACO</name>
<dbReference type="RefSeq" id="WP_155432047.1">
    <property type="nucleotide sequence ID" value="NZ_WNJO01000010.1"/>
</dbReference>
<comment type="catalytic activity">
    <reaction evidence="13 14">
        <text>2,5-diamino-6-hydroxy-4-(5-phosphoribosylamino)-pyrimidine + H2O + H(+) = 5-amino-6-(5-phospho-D-ribosylamino)uracil + NH4(+)</text>
        <dbReference type="Rhea" id="RHEA:21868"/>
        <dbReference type="ChEBI" id="CHEBI:15377"/>
        <dbReference type="ChEBI" id="CHEBI:15378"/>
        <dbReference type="ChEBI" id="CHEBI:28938"/>
        <dbReference type="ChEBI" id="CHEBI:58453"/>
        <dbReference type="ChEBI" id="CHEBI:58614"/>
        <dbReference type="EC" id="3.5.4.26"/>
    </reaction>
</comment>
<dbReference type="PANTHER" id="PTHR38011">
    <property type="entry name" value="DIHYDROFOLATE REDUCTASE FAMILY PROTEIN (AFU_ORTHOLOGUE AFUA_8G06820)"/>
    <property type="match status" value="1"/>
</dbReference>
<evidence type="ECO:0000256" key="9">
    <source>
        <dbReference type="ARBA" id="ARBA00022857"/>
    </source>
</evidence>
<evidence type="ECO:0000256" key="13">
    <source>
        <dbReference type="ARBA" id="ARBA00049886"/>
    </source>
</evidence>
<feature type="active site" description="Proton donor" evidence="15">
    <location>
        <position position="51"/>
    </location>
</feature>
<feature type="binding site" evidence="16">
    <location>
        <position position="194"/>
    </location>
    <ligand>
        <name>NADP(+)</name>
        <dbReference type="ChEBI" id="CHEBI:58349"/>
    </ligand>
</feature>
<dbReference type="InterPro" id="IPR016192">
    <property type="entry name" value="APOBEC/CMP_deaminase_Zn-bd"/>
</dbReference>
<evidence type="ECO:0000256" key="1">
    <source>
        <dbReference type="ARBA" id="ARBA00002151"/>
    </source>
</evidence>
<comment type="catalytic activity">
    <reaction evidence="12 14">
        <text>5-amino-6-(5-phospho-D-ribitylamino)uracil + NADP(+) = 5-amino-6-(5-phospho-D-ribosylamino)uracil + NADPH + H(+)</text>
        <dbReference type="Rhea" id="RHEA:17845"/>
        <dbReference type="ChEBI" id="CHEBI:15378"/>
        <dbReference type="ChEBI" id="CHEBI:57783"/>
        <dbReference type="ChEBI" id="CHEBI:58349"/>
        <dbReference type="ChEBI" id="CHEBI:58421"/>
        <dbReference type="ChEBI" id="CHEBI:58453"/>
        <dbReference type="EC" id="1.1.1.193"/>
    </reaction>
</comment>
<sequence>MSDATYFQLAVDAAKQGTDTWTNPQVGAVIVKDDHLLAVGYHHRFGHRHAEIDALSQLDDTSQAAGATMYVTLEPCSHYGKTPPCAKRLAEVKIAKVVIGQLDPNPLVSGKGVAILQQHGIEVQIRHETGGLNAAYNFFYRQNRPWVTVKYAMSLDGKINAAGEQRTHLTETPALKDAQAVRRQHQAILVGEHTLSIDDPQLTVREGQPMVFPPVRIAVVHDVNDFQNSRHLFDDQAPTWIFSQTEASQQLPENVQVIVNSDWTPTAIVSYLAKKGIQSLLVEGGSAMQAAFIAAGLADEVIVYLAPILIGGTGLPAVVGSALSQQEHFSSPTVTQLGNDIKIQSRRQ</sequence>
<keyword evidence="7 14" id="KW-0479">Metal-binding</keyword>
<proteinExistence type="inferred from homology"/>
<keyword evidence="8 14" id="KW-0862">Zinc</keyword>
<evidence type="ECO:0000256" key="4">
    <source>
        <dbReference type="ARBA" id="ARBA00005259"/>
    </source>
</evidence>
<dbReference type="UniPathway" id="UPA00275">
    <property type="reaction ID" value="UER00401"/>
</dbReference>
<evidence type="ECO:0000259" key="18">
    <source>
        <dbReference type="PROSITE" id="PS51747"/>
    </source>
</evidence>
<comment type="pathway">
    <text evidence="3 14">Cofactor biosynthesis; riboflavin biosynthesis; 5-amino-6-(D-ribitylamino)uracil from GTP: step 3/4.</text>
</comment>
<dbReference type="Gene3D" id="3.40.140.10">
    <property type="entry name" value="Cytidine Deaminase, domain 2"/>
    <property type="match status" value="1"/>
</dbReference>
<dbReference type="PROSITE" id="PS00903">
    <property type="entry name" value="CYT_DCMP_DEAMINASES_1"/>
    <property type="match status" value="1"/>
</dbReference>
<evidence type="ECO:0000256" key="12">
    <source>
        <dbReference type="ARBA" id="ARBA00049861"/>
    </source>
</evidence>
<evidence type="ECO:0000256" key="17">
    <source>
        <dbReference type="PIRSR" id="PIRSR006769-3"/>
    </source>
</evidence>
<evidence type="ECO:0000256" key="2">
    <source>
        <dbReference type="ARBA" id="ARBA00004882"/>
    </source>
</evidence>
<dbReference type="GO" id="GO:0008270">
    <property type="term" value="F:zinc ion binding"/>
    <property type="evidence" value="ECO:0007669"/>
    <property type="project" value="InterPro"/>
</dbReference>
<keyword evidence="11" id="KW-0511">Multifunctional enzyme</keyword>
<evidence type="ECO:0000256" key="8">
    <source>
        <dbReference type="ARBA" id="ARBA00022833"/>
    </source>
</evidence>
<dbReference type="SUPFAM" id="SSF53927">
    <property type="entry name" value="Cytidine deaminase-like"/>
    <property type="match status" value="1"/>
</dbReference>
<comment type="pathway">
    <text evidence="2 14">Cofactor biosynthesis; riboflavin biosynthesis; 5-amino-6-(D-ribitylamino)uracil from GTP: step 2/4.</text>
</comment>
<dbReference type="PANTHER" id="PTHR38011:SF7">
    <property type="entry name" value="2,5-DIAMINO-6-RIBOSYLAMINO-4(3H)-PYRIMIDINONE 5'-PHOSPHATE REDUCTASE"/>
    <property type="match status" value="1"/>
</dbReference>
<evidence type="ECO:0000256" key="10">
    <source>
        <dbReference type="ARBA" id="ARBA00023002"/>
    </source>
</evidence>
<feature type="binding site" evidence="16">
    <location>
        <position position="182"/>
    </location>
    <ligand>
        <name>substrate</name>
    </ligand>
</feature>
<evidence type="ECO:0000256" key="11">
    <source>
        <dbReference type="ARBA" id="ARBA00023268"/>
    </source>
</evidence>
<dbReference type="Pfam" id="PF01872">
    <property type="entry name" value="RibD_C"/>
    <property type="match status" value="1"/>
</dbReference>
<dbReference type="EC" id="3.5.4.26" evidence="14"/>
<keyword evidence="14 19" id="KW-0378">Hydrolase</keyword>
<dbReference type="Pfam" id="PF00383">
    <property type="entry name" value="dCMP_cyt_deam_1"/>
    <property type="match status" value="1"/>
</dbReference>
<comment type="cofactor">
    <cofactor evidence="14 17">
        <name>Zn(2+)</name>
        <dbReference type="ChEBI" id="CHEBI:29105"/>
    </cofactor>
    <text evidence="14 17">Binds 1 zinc ion.</text>
</comment>
<dbReference type="GO" id="GO:0009231">
    <property type="term" value="P:riboflavin biosynthetic process"/>
    <property type="evidence" value="ECO:0007669"/>
    <property type="project" value="UniProtKB-UniPathway"/>
</dbReference>
<feature type="binding site" evidence="16">
    <location>
        <position position="205"/>
    </location>
    <ligand>
        <name>substrate</name>
    </ligand>
</feature>
<dbReference type="InterPro" id="IPR002125">
    <property type="entry name" value="CMP_dCMP_dom"/>
</dbReference>
<feature type="binding site" evidence="16">
    <location>
        <begin position="285"/>
        <end position="291"/>
    </location>
    <ligand>
        <name>NADP(+)</name>
        <dbReference type="ChEBI" id="CHEBI:58349"/>
    </ligand>
</feature>
<feature type="binding site" evidence="17">
    <location>
        <position position="76"/>
    </location>
    <ligand>
        <name>Zn(2+)</name>
        <dbReference type="ChEBI" id="CHEBI:29105"/>
        <note>catalytic</note>
    </ligand>
</feature>
<comment type="function">
    <text evidence="1 14">Converts 2,5-diamino-6-(ribosylamino)-4(3h)-pyrimidinone 5'-phosphate into 5-amino-6-(ribosylamino)-2,4(1h,3h)-pyrimidinedione 5'-phosphate.</text>
</comment>
<dbReference type="PIRSF" id="PIRSF006769">
    <property type="entry name" value="RibD"/>
    <property type="match status" value="1"/>
</dbReference>
<organism evidence="19 20">
    <name type="scientific">Secundilactobacillus folii</name>
    <dbReference type="NCBI Taxonomy" id="2678357"/>
    <lineage>
        <taxon>Bacteria</taxon>
        <taxon>Bacillati</taxon>
        <taxon>Bacillota</taxon>
        <taxon>Bacilli</taxon>
        <taxon>Lactobacillales</taxon>
        <taxon>Lactobacillaceae</taxon>
        <taxon>Secundilactobacillus</taxon>
    </lineage>
</organism>
<keyword evidence="9 14" id="KW-0521">NADP</keyword>
<feature type="binding site" evidence="16">
    <location>
        <position position="283"/>
    </location>
    <ligand>
        <name>substrate</name>
    </ligand>
</feature>
<dbReference type="PROSITE" id="PS51747">
    <property type="entry name" value="CYT_DCMP_DEAMINASES_2"/>
    <property type="match status" value="1"/>
</dbReference>
<accession>A0A7X2XX77</accession>
<evidence type="ECO:0000313" key="19">
    <source>
        <dbReference type="EMBL" id="MTV82780.1"/>
    </source>
</evidence>
<feature type="binding site" evidence="16">
    <location>
        <position position="202"/>
    </location>
    <ligand>
        <name>substrate</name>
    </ligand>
</feature>
<dbReference type="InterPro" id="IPR050765">
    <property type="entry name" value="Riboflavin_Biosynth_HTPR"/>
</dbReference>
<keyword evidence="10 14" id="KW-0560">Oxidoreductase</keyword>
<comment type="caution">
    <text evidence="19">The sequence shown here is derived from an EMBL/GenBank/DDBJ whole genome shotgun (WGS) entry which is preliminary data.</text>
</comment>
<evidence type="ECO:0000256" key="14">
    <source>
        <dbReference type="PIRNR" id="PIRNR006769"/>
    </source>
</evidence>
<feature type="domain" description="CMP/dCMP-type deaminase" evidence="18">
    <location>
        <begin position="1"/>
        <end position="124"/>
    </location>
</feature>
<reference evidence="19 20" key="1">
    <citation type="submission" date="2019-11" db="EMBL/GenBank/DDBJ databases">
        <title>Lactobacillus sp. nov. CRM56-3, isolated from fermented tea leaves.</title>
        <authorList>
            <person name="Phuengjayaem S."/>
            <person name="Tanasupawat S."/>
        </authorList>
    </citation>
    <scope>NUCLEOTIDE SEQUENCE [LARGE SCALE GENOMIC DNA]</scope>
    <source>
        <strain evidence="19 20">CRM56-3</strain>
    </source>
</reference>
<dbReference type="GO" id="GO:0008703">
    <property type="term" value="F:5-amino-6-(5-phosphoribosylamino)uracil reductase activity"/>
    <property type="evidence" value="ECO:0007669"/>
    <property type="project" value="UniProtKB-EC"/>
</dbReference>
<evidence type="ECO:0000256" key="3">
    <source>
        <dbReference type="ARBA" id="ARBA00004910"/>
    </source>
</evidence>
<feature type="binding site" evidence="16">
    <location>
        <position position="198"/>
    </location>
    <ligand>
        <name>NADP(+)</name>
        <dbReference type="ChEBI" id="CHEBI:58349"/>
    </ligand>
</feature>
<evidence type="ECO:0000313" key="20">
    <source>
        <dbReference type="Proteomes" id="UP000466388"/>
    </source>
</evidence>
<dbReference type="EC" id="1.1.1.193" evidence="14"/>
<evidence type="ECO:0000256" key="7">
    <source>
        <dbReference type="ARBA" id="ARBA00022723"/>
    </source>
</evidence>
<keyword evidence="6 14" id="KW-0686">Riboflavin biosynthesis</keyword>
<dbReference type="Gene3D" id="3.40.430.10">
    <property type="entry name" value="Dihydrofolate Reductase, subunit A"/>
    <property type="match status" value="1"/>
</dbReference>
<dbReference type="InterPro" id="IPR016193">
    <property type="entry name" value="Cytidine_deaminase-like"/>
</dbReference>
<dbReference type="InterPro" id="IPR002734">
    <property type="entry name" value="RibDG_C"/>
</dbReference>
<evidence type="ECO:0000256" key="5">
    <source>
        <dbReference type="ARBA" id="ARBA00007417"/>
    </source>
</evidence>
<dbReference type="InterPro" id="IPR024072">
    <property type="entry name" value="DHFR-like_dom_sf"/>
</dbReference>